<dbReference type="GO" id="GO:0071555">
    <property type="term" value="P:cell wall organization"/>
    <property type="evidence" value="ECO:0007669"/>
    <property type="project" value="UniProtKB-UniRule"/>
</dbReference>
<keyword evidence="5 10" id="KW-0573">Peptidoglycan synthesis</keyword>
<evidence type="ECO:0000256" key="5">
    <source>
        <dbReference type="ARBA" id="ARBA00022984"/>
    </source>
</evidence>
<dbReference type="GO" id="GO:0015648">
    <property type="term" value="F:lipid-linked peptidoglycan transporter activity"/>
    <property type="evidence" value="ECO:0007669"/>
    <property type="project" value="UniProtKB-UniRule"/>
</dbReference>
<comment type="function">
    <text evidence="8 10 11">Involved in peptidoglycan biosynthesis. Transports lipid-linked peptidoglycan precursors from the inner to the outer leaflet of the cytoplasmic membrane.</text>
</comment>
<reference evidence="12 13" key="1">
    <citation type="submission" date="2017-06" db="EMBL/GenBank/DDBJ databases">
        <title>Genome Sequencing of the methanotroph Methylovulum psychrotolerants str. HV10-M2 isolated from a high-altitude environment.</title>
        <authorList>
            <person name="Mateos-Rivera A."/>
        </authorList>
    </citation>
    <scope>NUCLEOTIDE SEQUENCE [LARGE SCALE GENOMIC DNA]</scope>
    <source>
        <strain evidence="12 13">HV10_M2</strain>
    </source>
</reference>
<keyword evidence="13" id="KW-1185">Reference proteome</keyword>
<evidence type="ECO:0000256" key="6">
    <source>
        <dbReference type="ARBA" id="ARBA00022989"/>
    </source>
</evidence>
<dbReference type="Proteomes" id="UP000197019">
    <property type="component" value="Chromosome"/>
</dbReference>
<dbReference type="GO" id="GO:0009252">
    <property type="term" value="P:peptidoglycan biosynthetic process"/>
    <property type="evidence" value="ECO:0007669"/>
    <property type="project" value="UniProtKB-UniRule"/>
</dbReference>
<evidence type="ECO:0000256" key="11">
    <source>
        <dbReference type="PIRNR" id="PIRNR002869"/>
    </source>
</evidence>
<evidence type="ECO:0000256" key="7">
    <source>
        <dbReference type="ARBA" id="ARBA00023136"/>
    </source>
</evidence>
<accession>A0A1Z4BW87</accession>
<keyword evidence="10" id="KW-0997">Cell inner membrane</keyword>
<dbReference type="PANTHER" id="PTHR47019">
    <property type="entry name" value="LIPID II FLIPPASE MURJ"/>
    <property type="match status" value="1"/>
</dbReference>
<evidence type="ECO:0000256" key="3">
    <source>
        <dbReference type="ARBA" id="ARBA00022692"/>
    </source>
</evidence>
<dbReference type="RefSeq" id="WP_088618425.1">
    <property type="nucleotide sequence ID" value="NZ_CP022129.1"/>
</dbReference>
<dbReference type="GO" id="GO:0008360">
    <property type="term" value="P:regulation of cell shape"/>
    <property type="evidence" value="ECO:0007669"/>
    <property type="project" value="UniProtKB-UniRule"/>
</dbReference>
<evidence type="ECO:0000256" key="8">
    <source>
        <dbReference type="ARBA" id="ARBA00060041"/>
    </source>
</evidence>
<feature type="transmembrane region" description="Helical" evidence="10">
    <location>
        <begin position="356"/>
        <end position="376"/>
    </location>
</feature>
<dbReference type="GO" id="GO:0034204">
    <property type="term" value="P:lipid translocation"/>
    <property type="evidence" value="ECO:0007669"/>
    <property type="project" value="TreeGrafter"/>
</dbReference>
<keyword evidence="2 10" id="KW-1003">Cell membrane</keyword>
<keyword evidence="3 10" id="KW-0812">Transmembrane</keyword>
<feature type="transmembrane region" description="Helical" evidence="10">
    <location>
        <begin position="388"/>
        <end position="406"/>
    </location>
</feature>
<feature type="transmembrane region" description="Helical" evidence="10">
    <location>
        <begin position="442"/>
        <end position="462"/>
    </location>
</feature>
<feature type="transmembrane region" description="Helical" evidence="10">
    <location>
        <begin position="482"/>
        <end position="503"/>
    </location>
</feature>
<evidence type="ECO:0000256" key="9">
    <source>
        <dbReference type="ARBA" id="ARBA00061532"/>
    </source>
</evidence>
<proteinExistence type="inferred from homology"/>
<evidence type="ECO:0000256" key="4">
    <source>
        <dbReference type="ARBA" id="ARBA00022960"/>
    </source>
</evidence>
<dbReference type="PRINTS" id="PR01806">
    <property type="entry name" value="VIRFACTRMVIN"/>
</dbReference>
<gene>
    <name evidence="12" type="primary">mviN</name>
    <name evidence="10" type="synonym">murJ</name>
    <name evidence="12" type="ORF">CEK71_05405</name>
</gene>
<feature type="transmembrane region" description="Helical" evidence="10">
    <location>
        <begin position="191"/>
        <end position="215"/>
    </location>
</feature>
<feature type="transmembrane region" description="Helical" evidence="10">
    <location>
        <begin position="128"/>
        <end position="155"/>
    </location>
</feature>
<comment type="similarity">
    <text evidence="9 10 11">Belongs to the MurJ/MviN family.</text>
</comment>
<dbReference type="UniPathway" id="UPA00219"/>
<dbReference type="InterPro" id="IPR051050">
    <property type="entry name" value="Lipid_II_flippase_MurJ/MviN"/>
</dbReference>
<name>A0A1Z4BW87_9GAMM</name>
<organism evidence="12 13">
    <name type="scientific">Methylovulum psychrotolerans</name>
    <dbReference type="NCBI Taxonomy" id="1704499"/>
    <lineage>
        <taxon>Bacteria</taxon>
        <taxon>Pseudomonadati</taxon>
        <taxon>Pseudomonadota</taxon>
        <taxon>Gammaproteobacteria</taxon>
        <taxon>Methylococcales</taxon>
        <taxon>Methylococcaceae</taxon>
        <taxon>Methylovulum</taxon>
    </lineage>
</organism>
<dbReference type="KEGG" id="mpsy:CEK71_05405"/>
<evidence type="ECO:0000256" key="2">
    <source>
        <dbReference type="ARBA" id="ARBA00022475"/>
    </source>
</evidence>
<feature type="transmembrane region" description="Helical" evidence="10">
    <location>
        <begin position="93"/>
        <end position="116"/>
    </location>
</feature>
<keyword evidence="4 10" id="KW-0133">Cell shape</keyword>
<dbReference type="AlphaFoldDB" id="A0A1Z4BW87"/>
<dbReference type="Pfam" id="PF03023">
    <property type="entry name" value="MurJ"/>
    <property type="match status" value="1"/>
</dbReference>
<dbReference type="GO" id="GO:0005886">
    <property type="term" value="C:plasma membrane"/>
    <property type="evidence" value="ECO:0007669"/>
    <property type="project" value="UniProtKB-SubCell"/>
</dbReference>
<dbReference type="EMBL" id="CP022129">
    <property type="protein sequence ID" value="ASF45548.1"/>
    <property type="molecule type" value="Genomic_DNA"/>
</dbReference>
<feature type="transmembrane region" description="Helical" evidence="10">
    <location>
        <begin position="235"/>
        <end position="256"/>
    </location>
</feature>
<protein>
    <recommendedName>
        <fullName evidence="10">Probable lipid II flippase MurJ</fullName>
    </recommendedName>
</protein>
<keyword evidence="10 11" id="KW-0813">Transport</keyword>
<keyword evidence="7 10" id="KW-0472">Membrane</keyword>
<dbReference type="PIRSF" id="PIRSF002869">
    <property type="entry name" value="MviN"/>
    <property type="match status" value="1"/>
</dbReference>
<evidence type="ECO:0000256" key="1">
    <source>
        <dbReference type="ARBA" id="ARBA00004651"/>
    </source>
</evidence>
<dbReference type="CDD" id="cd13123">
    <property type="entry name" value="MATE_MurJ_like"/>
    <property type="match status" value="1"/>
</dbReference>
<dbReference type="OrthoDB" id="9816572at2"/>
<evidence type="ECO:0000313" key="12">
    <source>
        <dbReference type="EMBL" id="ASF45548.1"/>
    </source>
</evidence>
<feature type="transmembrane region" description="Helical" evidence="10">
    <location>
        <begin position="167"/>
        <end position="185"/>
    </location>
</feature>
<dbReference type="InterPro" id="IPR004268">
    <property type="entry name" value="MurJ"/>
</dbReference>
<dbReference type="HAMAP" id="MF_02078">
    <property type="entry name" value="MurJ_MviN"/>
    <property type="match status" value="1"/>
</dbReference>
<feature type="transmembrane region" description="Helical" evidence="10">
    <location>
        <begin position="315"/>
        <end position="336"/>
    </location>
</feature>
<evidence type="ECO:0000256" key="10">
    <source>
        <dbReference type="HAMAP-Rule" id="MF_02078"/>
    </source>
</evidence>
<dbReference type="NCBIfam" id="TIGR01695">
    <property type="entry name" value="murJ_mviN"/>
    <property type="match status" value="1"/>
</dbReference>
<evidence type="ECO:0000313" key="13">
    <source>
        <dbReference type="Proteomes" id="UP000197019"/>
    </source>
</evidence>
<sequence length="519" mass="56579">MSRQLFKATAAVSGLTLLSRLLGFVRDMLIARLFGVDVATDAFFVAFKLPNFLRRLFTEGAFAHAFIPVLAEYQAQNDPAAVRQFISKSASMWAFMLLVLTIIGVLAAPLLILLLAPGFNWQGPQHDLAVLMLQITFPYLLFIALVAFAGGILNAHHQFIVPAFTPALLNISMIAAAIWLAPLLAEPVTALAWGVLIAGLAQLALQIPPLMRLGLLPRWQLDFRDEGVKRLFKRVVPAIFSVSVTQINLLLDTLIASFLTVGSVSWLYYSDRLVEFPQGLLGLALGTVILPQLAKHHAQADPKAFSNALDWGLRLVLLTGIPATLGLILLAEPMLATLFQYDEFTHTDVQLAGQSLQAYALGLLGFLMIKVLVPGFTARQDLTTPLRYGSYAMVISLAGNVLAIPLAHAGLALATSLGALINALLLLNKLRQERVYQAAPGWVLFLVRVLLASTAMAAYLHYGVTIDDWQHWHTTARIVNLLKVILLGAGVYGAILLITGLRLRHLSVAHDKINNFLSS</sequence>
<keyword evidence="10 11" id="KW-0961">Cell wall biogenesis/degradation</keyword>
<feature type="transmembrane region" description="Helical" evidence="10">
    <location>
        <begin position="276"/>
        <end position="294"/>
    </location>
</feature>
<feature type="transmembrane region" description="Helical" evidence="10">
    <location>
        <begin position="412"/>
        <end position="430"/>
    </location>
</feature>
<keyword evidence="6 10" id="KW-1133">Transmembrane helix</keyword>
<comment type="pathway">
    <text evidence="10">Cell wall biogenesis; peptidoglycan biosynthesis.</text>
</comment>
<comment type="subcellular location">
    <subcellularLocation>
        <location evidence="10">Cell inner membrane</location>
        <topology evidence="10">Multi-pass membrane protein</topology>
    </subcellularLocation>
    <subcellularLocation>
        <location evidence="1">Cell membrane</location>
        <topology evidence="1">Multi-pass membrane protein</topology>
    </subcellularLocation>
</comment>
<dbReference type="PANTHER" id="PTHR47019:SF1">
    <property type="entry name" value="LIPID II FLIPPASE MURJ"/>
    <property type="match status" value="1"/>
</dbReference>